<gene>
    <name evidence="1" type="ORF">FDP41_008551</name>
</gene>
<evidence type="ECO:0000313" key="1">
    <source>
        <dbReference type="EMBL" id="KAF0973344.1"/>
    </source>
</evidence>
<reference evidence="1 2" key="1">
    <citation type="journal article" date="2019" name="Sci. Rep.">
        <title>Nanopore sequencing improves the draft genome of the human pathogenic amoeba Naegleria fowleri.</title>
        <authorList>
            <person name="Liechti N."/>
            <person name="Schurch N."/>
            <person name="Bruggmann R."/>
            <person name="Wittwer M."/>
        </authorList>
    </citation>
    <scope>NUCLEOTIDE SEQUENCE [LARGE SCALE GENOMIC DNA]</scope>
    <source>
        <strain evidence="1 2">ATCC 30894</strain>
    </source>
</reference>
<keyword evidence="2" id="KW-1185">Reference proteome</keyword>
<dbReference type="EMBL" id="VFQX01000061">
    <property type="protein sequence ID" value="KAF0973344.1"/>
    <property type="molecule type" value="Genomic_DNA"/>
</dbReference>
<dbReference type="VEuPathDB" id="AmoebaDB:NfTy_092520"/>
<dbReference type="SUPFAM" id="SSF50978">
    <property type="entry name" value="WD40 repeat-like"/>
    <property type="match status" value="1"/>
</dbReference>
<evidence type="ECO:0000313" key="2">
    <source>
        <dbReference type="Proteomes" id="UP000444721"/>
    </source>
</evidence>
<dbReference type="Proteomes" id="UP000444721">
    <property type="component" value="Unassembled WGS sequence"/>
</dbReference>
<proteinExistence type="predicted"/>
<organism evidence="1 2">
    <name type="scientific">Naegleria fowleri</name>
    <name type="common">Brain eating amoeba</name>
    <dbReference type="NCBI Taxonomy" id="5763"/>
    <lineage>
        <taxon>Eukaryota</taxon>
        <taxon>Discoba</taxon>
        <taxon>Heterolobosea</taxon>
        <taxon>Tetramitia</taxon>
        <taxon>Eutetramitia</taxon>
        <taxon>Vahlkampfiidae</taxon>
        <taxon>Naegleria</taxon>
    </lineage>
</organism>
<comment type="caution">
    <text evidence="1">The sequence shown here is derived from an EMBL/GenBank/DDBJ whole genome shotgun (WGS) entry which is preliminary data.</text>
</comment>
<dbReference type="GeneID" id="68115769"/>
<evidence type="ECO:0008006" key="3">
    <source>
        <dbReference type="Google" id="ProtNLM"/>
    </source>
</evidence>
<sequence>MSHHDDHSGKDHQFGSSESLFRKFCNKMRGKKQQGFSCQFEQVDTLEKESLVPYSMAISYRYNCLIVGNRNFNYPSVDIFDLASKTHIRSCRVHVTPYYMKIEKINHEEEYLICVHYSNITKYKLHDIVTQDDSTWLWNKELSYISSVAIDYHPTDSLKNVILTCKDSNIAQVSSLNGEELPLITINNLTFSSELYCLELLPNRNIVLFHNETFHILQPQTDGTWSAVSQFGYRLAF</sequence>
<protein>
    <recommendedName>
        <fullName evidence="3">CNH domain-containing protein</fullName>
    </recommendedName>
</protein>
<accession>A0A6A5BH40</accession>
<dbReference type="VEuPathDB" id="AmoebaDB:NF0073080"/>
<dbReference type="AlphaFoldDB" id="A0A6A5BH40"/>
<dbReference type="RefSeq" id="XP_044558057.1">
    <property type="nucleotide sequence ID" value="XM_044712417.1"/>
</dbReference>
<name>A0A6A5BH40_NAEFO</name>
<dbReference type="InterPro" id="IPR036322">
    <property type="entry name" value="WD40_repeat_dom_sf"/>
</dbReference>
<dbReference type="VEuPathDB" id="AmoebaDB:FDP41_008551"/>
<dbReference type="OrthoDB" id="10400839at2759"/>